<dbReference type="RefSeq" id="WP_188477539.1">
    <property type="nucleotide sequence ID" value="NZ_BMFJ01000001.1"/>
</dbReference>
<organism evidence="2 3">
    <name type="scientific">Primorskyibacter flagellatus</name>
    <dbReference type="NCBI Taxonomy" id="1387277"/>
    <lineage>
        <taxon>Bacteria</taxon>
        <taxon>Pseudomonadati</taxon>
        <taxon>Pseudomonadota</taxon>
        <taxon>Alphaproteobacteria</taxon>
        <taxon>Rhodobacterales</taxon>
        <taxon>Roseobacteraceae</taxon>
        <taxon>Primorskyibacter</taxon>
    </lineage>
</organism>
<evidence type="ECO:0008006" key="4">
    <source>
        <dbReference type="Google" id="ProtNLM"/>
    </source>
</evidence>
<reference evidence="3" key="1">
    <citation type="journal article" date="2019" name="Int. J. Syst. Evol. Microbiol.">
        <title>The Global Catalogue of Microorganisms (GCM) 10K type strain sequencing project: providing services to taxonomists for standard genome sequencing and annotation.</title>
        <authorList>
            <consortium name="The Broad Institute Genomics Platform"/>
            <consortium name="The Broad Institute Genome Sequencing Center for Infectious Disease"/>
            <person name="Wu L."/>
            <person name="Ma J."/>
        </authorList>
    </citation>
    <scope>NUCLEOTIDE SEQUENCE [LARGE SCALE GENOMIC DNA]</scope>
    <source>
        <strain evidence="3">CGMCC 1.12664</strain>
    </source>
</reference>
<comment type="caution">
    <text evidence="2">The sequence shown here is derived from an EMBL/GenBank/DDBJ whole genome shotgun (WGS) entry which is preliminary data.</text>
</comment>
<keyword evidence="1" id="KW-0732">Signal</keyword>
<feature type="chain" id="PRO_5036931757" description="Lysozyme inhibitor LprI N-terminal domain-containing protein" evidence="1">
    <location>
        <begin position="22"/>
        <end position="127"/>
    </location>
</feature>
<dbReference type="AlphaFoldDB" id="A0A917EG95"/>
<gene>
    <name evidence="2" type="ORF">GCM10011360_19850</name>
</gene>
<dbReference type="EMBL" id="BMFJ01000001">
    <property type="protein sequence ID" value="GGE31910.1"/>
    <property type="molecule type" value="Genomic_DNA"/>
</dbReference>
<name>A0A917EG95_9RHOB</name>
<accession>A0A917EG95</accession>
<keyword evidence="3" id="KW-1185">Reference proteome</keyword>
<feature type="signal peptide" evidence="1">
    <location>
        <begin position="1"/>
        <end position="21"/>
    </location>
</feature>
<evidence type="ECO:0000313" key="3">
    <source>
        <dbReference type="Proteomes" id="UP000612855"/>
    </source>
</evidence>
<sequence>MDHMRAFLVALGLAAPATGTAAPGEPGDTVALFATCAGRYSAEMEHRWLIGHDATEITRHRRAMIDLVDAVRTPDQGPRVLAWRVEAKVAQAMLLQRADFNTDPADAGRARDLARLALSQCGALIVG</sequence>
<proteinExistence type="predicted"/>
<dbReference type="Proteomes" id="UP000612855">
    <property type="component" value="Unassembled WGS sequence"/>
</dbReference>
<protein>
    <recommendedName>
        <fullName evidence="4">Lysozyme inhibitor LprI N-terminal domain-containing protein</fullName>
    </recommendedName>
</protein>
<evidence type="ECO:0000256" key="1">
    <source>
        <dbReference type="SAM" id="SignalP"/>
    </source>
</evidence>
<evidence type="ECO:0000313" key="2">
    <source>
        <dbReference type="EMBL" id="GGE31910.1"/>
    </source>
</evidence>